<dbReference type="PANTHER" id="PTHR33509:SF5">
    <property type="entry name" value="PROTEIN SENESCENCE-ASSOCIATED GENE 21, MITOCHONDRIAL"/>
    <property type="match status" value="1"/>
</dbReference>
<dbReference type="AlphaFoldDB" id="A0A067HGN7"/>
<dbReference type="EMBL" id="KK784873">
    <property type="protein sequence ID" value="KDO87182.1"/>
    <property type="molecule type" value="Genomic_DNA"/>
</dbReference>
<dbReference type="Proteomes" id="UP000027120">
    <property type="component" value="Unassembled WGS sequence"/>
</dbReference>
<keyword evidence="3" id="KW-1185">Reference proteome</keyword>
<dbReference type="KEGG" id="cit:102610790"/>
<reference evidence="2 3" key="1">
    <citation type="submission" date="2014-04" db="EMBL/GenBank/DDBJ databases">
        <authorList>
            <consortium name="International Citrus Genome Consortium"/>
            <person name="Gmitter F."/>
            <person name="Chen C."/>
            <person name="Farmerie W."/>
            <person name="Harkins T."/>
            <person name="Desany B."/>
            <person name="Mohiuddin M."/>
            <person name="Kodira C."/>
            <person name="Borodovsky M."/>
            <person name="Lomsadze A."/>
            <person name="Burns P."/>
            <person name="Jenkins J."/>
            <person name="Prochnik S."/>
            <person name="Shu S."/>
            <person name="Chapman J."/>
            <person name="Pitluck S."/>
            <person name="Schmutz J."/>
            <person name="Rokhsar D."/>
        </authorList>
    </citation>
    <scope>NUCLEOTIDE SEQUENCE</scope>
</reference>
<dbReference type="PaxDb" id="2711-XP_006479985.1"/>
<dbReference type="eggNOG" id="ENOG502S70H">
    <property type="taxonomic scope" value="Eukaryota"/>
</dbReference>
<sequence length="98" mass="10350">MARSFSNAKLFSALVADGISNAIYKRGYSAASQGAVSRATGGARSAAAMLKKPAEEMTGSSEKVSWVPDPVTGVYRPENLANELDGADLRAMFLKHNN</sequence>
<proteinExistence type="inferred from homology"/>
<organism evidence="2 3">
    <name type="scientific">Citrus sinensis</name>
    <name type="common">Sweet orange</name>
    <name type="synonym">Citrus aurantium var. sinensis</name>
    <dbReference type="NCBI Taxonomy" id="2711"/>
    <lineage>
        <taxon>Eukaryota</taxon>
        <taxon>Viridiplantae</taxon>
        <taxon>Streptophyta</taxon>
        <taxon>Embryophyta</taxon>
        <taxon>Tracheophyta</taxon>
        <taxon>Spermatophyta</taxon>
        <taxon>Magnoliopsida</taxon>
        <taxon>eudicotyledons</taxon>
        <taxon>Gunneridae</taxon>
        <taxon>Pentapetalae</taxon>
        <taxon>rosids</taxon>
        <taxon>malvids</taxon>
        <taxon>Sapindales</taxon>
        <taxon>Rutaceae</taxon>
        <taxon>Aurantioideae</taxon>
        <taxon>Citrus</taxon>
    </lineage>
</organism>
<dbReference type="InterPro" id="IPR004926">
    <property type="entry name" value="LEA_3a"/>
</dbReference>
<dbReference type="STRING" id="2711.A0A067HGN7"/>
<name>A0A067HGN7_CITSI</name>
<protein>
    <submittedName>
        <fullName evidence="2">Uncharacterized protein</fullName>
    </submittedName>
</protein>
<dbReference type="GO" id="GO:0006950">
    <property type="term" value="P:response to stress"/>
    <property type="evidence" value="ECO:0000318"/>
    <property type="project" value="GO_Central"/>
</dbReference>
<comment type="similarity">
    <text evidence="1">Belongs to the LEA type 3 family.</text>
</comment>
<gene>
    <name evidence="2" type="ORF">CISIN_1g034308mg</name>
</gene>
<evidence type="ECO:0000313" key="2">
    <source>
        <dbReference type="EMBL" id="KDO87182.1"/>
    </source>
</evidence>
<evidence type="ECO:0000313" key="3">
    <source>
        <dbReference type="Proteomes" id="UP000027120"/>
    </source>
</evidence>
<accession>A0A067HGN7</accession>
<evidence type="ECO:0000256" key="1">
    <source>
        <dbReference type="ARBA" id="ARBA00007086"/>
    </source>
</evidence>
<dbReference type="Pfam" id="PF03242">
    <property type="entry name" value="LEA_3a"/>
    <property type="match status" value="1"/>
</dbReference>
<dbReference type="PANTHER" id="PTHR33509">
    <property type="entry name" value="LATE EMBRYOGENIS ABUNDANT PROTEIN 2-RELATED"/>
    <property type="match status" value="1"/>
</dbReference>
<dbReference type="OrthoDB" id="1936089at2759"/>